<dbReference type="AlphaFoldDB" id="A0A096BAM1"/>
<dbReference type="Proteomes" id="UP000029585">
    <property type="component" value="Unassembled WGS sequence"/>
</dbReference>
<sequence>MDTDHGFEADMPYPPLSPEQPLETGEDRDPLHAAIVQLPPVQARRVHAYYILSVSKKIARVEGVGISRVC</sequence>
<name>A0A096BAM1_FLAPL</name>
<evidence type="ECO:0000313" key="3">
    <source>
        <dbReference type="Proteomes" id="UP000029585"/>
    </source>
</evidence>
<accession>A0A096BAM1</accession>
<protein>
    <submittedName>
        <fullName evidence="2">Uncharacterized protein</fullName>
    </submittedName>
</protein>
<proteinExistence type="predicted"/>
<keyword evidence="3" id="KW-1185">Reference proteome</keyword>
<feature type="region of interest" description="Disordered" evidence="1">
    <location>
        <begin position="1"/>
        <end position="26"/>
    </location>
</feature>
<reference evidence="2 3" key="1">
    <citation type="submission" date="2011-08" db="EMBL/GenBank/DDBJ databases">
        <title>The Genome Sequence of Clostridium orbiscindens 1_3_50AFAA.</title>
        <authorList>
            <consortium name="The Broad Institute Genome Sequencing Platform"/>
            <person name="Earl A."/>
            <person name="Ward D."/>
            <person name="Feldgarden M."/>
            <person name="Gevers D."/>
            <person name="Daigneault M."/>
            <person name="Strauss J."/>
            <person name="Allen-Vercoe E."/>
            <person name="Young S.K."/>
            <person name="Zeng Q."/>
            <person name="Gargeya S."/>
            <person name="Fitzgerald M."/>
            <person name="Haas B."/>
            <person name="Abouelleil A."/>
            <person name="Alvarado L."/>
            <person name="Arachchi H.M."/>
            <person name="Berlin A."/>
            <person name="Brown A."/>
            <person name="Chapman S.B."/>
            <person name="Chen Z."/>
            <person name="Dunbar C."/>
            <person name="Freedman E."/>
            <person name="Gearin G."/>
            <person name="Gellesch M."/>
            <person name="Goldberg J."/>
            <person name="Griggs A."/>
            <person name="Gujja S."/>
            <person name="Heiman D."/>
            <person name="Howarth C."/>
            <person name="Larson L."/>
            <person name="Lui A."/>
            <person name="MacDonald P.J.P."/>
            <person name="Montmayeur A."/>
            <person name="Murphy C."/>
            <person name="Neiman D."/>
            <person name="Pearson M."/>
            <person name="Priest M."/>
            <person name="Roberts A."/>
            <person name="Saif S."/>
            <person name="Shea T."/>
            <person name="Shenoy N."/>
            <person name="Sisk P."/>
            <person name="Stolte C."/>
            <person name="Sykes S."/>
            <person name="Wortman J."/>
            <person name="Nusbaum C."/>
            <person name="Birren B."/>
        </authorList>
    </citation>
    <scope>NUCLEOTIDE SEQUENCE [LARGE SCALE GENOMIC DNA]</scope>
    <source>
        <strain evidence="2 3">1_3_50AFAA</strain>
    </source>
</reference>
<gene>
    <name evidence="2" type="ORF">HMPREF9460_01327</name>
</gene>
<dbReference type="HOGENOM" id="CLU_2750740_0_0_9"/>
<dbReference type="eggNOG" id="COG1595">
    <property type="taxonomic scope" value="Bacteria"/>
</dbReference>
<evidence type="ECO:0000256" key="1">
    <source>
        <dbReference type="SAM" id="MobiDB-lite"/>
    </source>
</evidence>
<comment type="caution">
    <text evidence="2">The sequence shown here is derived from an EMBL/GenBank/DDBJ whole genome shotgun (WGS) entry which is preliminary data.</text>
</comment>
<evidence type="ECO:0000313" key="2">
    <source>
        <dbReference type="EMBL" id="KGF56125.1"/>
    </source>
</evidence>
<dbReference type="PATRIC" id="fig|742738.3.peg.1375"/>
<organism evidence="2 3">
    <name type="scientific">Flavonifractor plautii 1_3_50AFAA</name>
    <dbReference type="NCBI Taxonomy" id="742738"/>
    <lineage>
        <taxon>Bacteria</taxon>
        <taxon>Bacillati</taxon>
        <taxon>Bacillota</taxon>
        <taxon>Clostridia</taxon>
        <taxon>Eubacteriales</taxon>
        <taxon>Oscillospiraceae</taxon>
        <taxon>Flavonifractor</taxon>
    </lineage>
</organism>
<dbReference type="RefSeq" id="WP_007495294.1">
    <property type="nucleotide sequence ID" value="NZ_KN174162.1"/>
</dbReference>
<dbReference type="EMBL" id="ADLO01000047">
    <property type="protein sequence ID" value="KGF56125.1"/>
    <property type="molecule type" value="Genomic_DNA"/>
</dbReference>